<evidence type="ECO:0000256" key="1">
    <source>
        <dbReference type="SAM" id="Phobius"/>
    </source>
</evidence>
<keyword evidence="1" id="KW-0812">Transmembrane</keyword>
<dbReference type="Proteomes" id="UP000314986">
    <property type="component" value="Unassembled WGS sequence"/>
</dbReference>
<keyword evidence="3" id="KW-1185">Reference proteome</keyword>
<dbReference type="PANTHER" id="PTHR11388:SF87">
    <property type="entry name" value="SOLUTE CARRIER ORGANIC ANION TRANSPORTER FAMILY MEMBER 2B1"/>
    <property type="match status" value="1"/>
</dbReference>
<dbReference type="GO" id="GO:0016324">
    <property type="term" value="C:apical plasma membrane"/>
    <property type="evidence" value="ECO:0007669"/>
    <property type="project" value="TreeGrafter"/>
</dbReference>
<reference evidence="3" key="3">
    <citation type="journal article" date="2014" name="Nature">
        <title>Elephant shark genome provides unique insights into gnathostome evolution.</title>
        <authorList>
            <consortium name="International Elephant Shark Genome Sequencing Consortium"/>
            <person name="Venkatesh B."/>
            <person name="Lee A.P."/>
            <person name="Ravi V."/>
            <person name="Maurya A.K."/>
            <person name="Lian M.M."/>
            <person name="Swann J.B."/>
            <person name="Ohta Y."/>
            <person name="Flajnik M.F."/>
            <person name="Sutoh Y."/>
            <person name="Kasahara M."/>
            <person name="Hoon S."/>
            <person name="Gangu V."/>
            <person name="Roy S.W."/>
            <person name="Irimia M."/>
            <person name="Korzh V."/>
            <person name="Kondrychyn I."/>
            <person name="Lim Z.W."/>
            <person name="Tay B.H."/>
            <person name="Tohari S."/>
            <person name="Kong K.W."/>
            <person name="Ho S."/>
            <person name="Lorente-Galdos B."/>
            <person name="Quilez J."/>
            <person name="Marques-Bonet T."/>
            <person name="Raney B.J."/>
            <person name="Ingham P.W."/>
            <person name="Tay A."/>
            <person name="Hillier L.W."/>
            <person name="Minx P."/>
            <person name="Boehm T."/>
            <person name="Wilson R.K."/>
            <person name="Brenner S."/>
            <person name="Warren W.C."/>
        </authorList>
    </citation>
    <scope>NUCLEOTIDE SEQUENCE [LARGE SCALE GENOMIC DNA]</scope>
</reference>
<organism evidence="2 3">
    <name type="scientific">Callorhinchus milii</name>
    <name type="common">Ghost shark</name>
    <dbReference type="NCBI Taxonomy" id="7868"/>
    <lineage>
        <taxon>Eukaryota</taxon>
        <taxon>Metazoa</taxon>
        <taxon>Chordata</taxon>
        <taxon>Craniata</taxon>
        <taxon>Vertebrata</taxon>
        <taxon>Chondrichthyes</taxon>
        <taxon>Holocephali</taxon>
        <taxon>Chimaeriformes</taxon>
        <taxon>Callorhinchidae</taxon>
        <taxon>Callorhinchus</taxon>
    </lineage>
</organism>
<feature type="transmembrane region" description="Helical" evidence="1">
    <location>
        <begin position="52"/>
        <end position="74"/>
    </location>
</feature>
<dbReference type="InterPro" id="IPR004156">
    <property type="entry name" value="OATP"/>
</dbReference>
<reference evidence="2" key="5">
    <citation type="submission" date="2025-09" db="UniProtKB">
        <authorList>
            <consortium name="Ensembl"/>
        </authorList>
    </citation>
    <scope>IDENTIFICATION</scope>
</reference>
<reference evidence="2" key="4">
    <citation type="submission" date="2025-08" db="UniProtKB">
        <authorList>
            <consortium name="Ensembl"/>
        </authorList>
    </citation>
    <scope>IDENTIFICATION</scope>
</reference>
<dbReference type="GO" id="GO:0016323">
    <property type="term" value="C:basolateral plasma membrane"/>
    <property type="evidence" value="ECO:0007669"/>
    <property type="project" value="TreeGrafter"/>
</dbReference>
<dbReference type="Ensembl" id="ENSCMIT00000003585.1">
    <property type="protein sequence ID" value="ENSCMIP00000003451.1"/>
    <property type="gene ID" value="ENSCMIG00000002080.1"/>
</dbReference>
<dbReference type="GO" id="GO:0043252">
    <property type="term" value="P:sodium-independent organic anion transport"/>
    <property type="evidence" value="ECO:0007669"/>
    <property type="project" value="TreeGrafter"/>
</dbReference>
<accession>A0A4W3GJB5</accession>
<keyword evidence="1" id="KW-0472">Membrane</keyword>
<sequence length="82" mass="9587">WCLSPARCGAAWLPGPILYGRVIDKTCIHWETKCGEQTACRYYDLDRFRIRYMGVQVLFECGALICFFAASYFVTKRHNRRS</sequence>
<name>A0A4W3GJB5_CALMI</name>
<dbReference type="OMA" id="RFRIRYM"/>
<dbReference type="GeneTree" id="ENSGT01150000286985"/>
<reference evidence="3" key="1">
    <citation type="journal article" date="2006" name="Science">
        <title>Ancient noncoding elements conserved in the human genome.</title>
        <authorList>
            <person name="Venkatesh B."/>
            <person name="Kirkness E.F."/>
            <person name="Loh Y.H."/>
            <person name="Halpern A.L."/>
            <person name="Lee A.P."/>
            <person name="Johnson J."/>
            <person name="Dandona N."/>
            <person name="Viswanathan L.D."/>
            <person name="Tay A."/>
            <person name="Venter J.C."/>
            <person name="Strausberg R.L."/>
            <person name="Brenner S."/>
        </authorList>
    </citation>
    <scope>NUCLEOTIDE SEQUENCE [LARGE SCALE GENOMIC DNA]</scope>
</reference>
<protein>
    <submittedName>
        <fullName evidence="2">Uncharacterized protein</fullName>
    </submittedName>
</protein>
<evidence type="ECO:0000313" key="2">
    <source>
        <dbReference type="Ensembl" id="ENSCMIP00000003451.1"/>
    </source>
</evidence>
<evidence type="ECO:0000313" key="3">
    <source>
        <dbReference type="Proteomes" id="UP000314986"/>
    </source>
</evidence>
<dbReference type="GO" id="GO:0015347">
    <property type="term" value="F:sodium-independent organic anion transmembrane transporter activity"/>
    <property type="evidence" value="ECO:0007669"/>
    <property type="project" value="TreeGrafter"/>
</dbReference>
<proteinExistence type="predicted"/>
<dbReference type="PANTHER" id="PTHR11388">
    <property type="entry name" value="ORGANIC ANION TRANSPORTER"/>
    <property type="match status" value="1"/>
</dbReference>
<dbReference type="AlphaFoldDB" id="A0A4W3GJB5"/>
<dbReference type="GO" id="GO:0015125">
    <property type="term" value="F:bile acid transmembrane transporter activity"/>
    <property type="evidence" value="ECO:0007669"/>
    <property type="project" value="TreeGrafter"/>
</dbReference>
<keyword evidence="1" id="KW-1133">Transmembrane helix</keyword>
<dbReference type="Pfam" id="PF03137">
    <property type="entry name" value="OATP"/>
    <property type="match status" value="1"/>
</dbReference>
<reference evidence="3" key="2">
    <citation type="journal article" date="2007" name="PLoS Biol.">
        <title>Survey sequencing and comparative analysis of the elephant shark (Callorhinchus milii) genome.</title>
        <authorList>
            <person name="Venkatesh B."/>
            <person name="Kirkness E.F."/>
            <person name="Loh Y.H."/>
            <person name="Halpern A.L."/>
            <person name="Lee A.P."/>
            <person name="Johnson J."/>
            <person name="Dandona N."/>
            <person name="Viswanathan L.D."/>
            <person name="Tay A."/>
            <person name="Venter J.C."/>
            <person name="Strausberg R.L."/>
            <person name="Brenner S."/>
        </authorList>
    </citation>
    <scope>NUCLEOTIDE SEQUENCE [LARGE SCALE GENOMIC DNA]</scope>
</reference>